<proteinExistence type="predicted"/>
<evidence type="ECO:0000313" key="3">
    <source>
        <dbReference type="Proteomes" id="UP000053593"/>
    </source>
</evidence>
<accession>A0A0D0BXN6</accession>
<evidence type="ECO:0000313" key="2">
    <source>
        <dbReference type="EMBL" id="KIK50237.1"/>
    </source>
</evidence>
<evidence type="ECO:0000256" key="1">
    <source>
        <dbReference type="SAM" id="MobiDB-lite"/>
    </source>
</evidence>
<feature type="compositionally biased region" description="Polar residues" evidence="1">
    <location>
        <begin position="109"/>
        <end position="137"/>
    </location>
</feature>
<keyword evidence="3" id="KW-1185">Reference proteome</keyword>
<dbReference type="OrthoDB" id="10654822at2759"/>
<dbReference type="EMBL" id="KN834916">
    <property type="protein sequence ID" value="KIK50237.1"/>
    <property type="molecule type" value="Genomic_DNA"/>
</dbReference>
<sequence length="265" mass="29420">MGYFLHSTATHLRDALFNQPSKCILVELFRLPTTFDYAQLYLQAQLEDQEKCMQNLSLDDECIDLGDESIGLDDECIGLNNECINLNDKCIASVCSCLVHRHLGHESDNTISCHQEPTTSSPTASQPELRSPNSSICDSDEEHPLSTEDNAPGLKRKAHLTLATEYTPPPLYNPSSLCDSQSRANRQRKTLKHIFSSSTALEIDADAAQFDAALGAQTGKPGQTKHLGTILQRQQMYHLADLLAEGFYHIKWDGYTPTPIVDRLG</sequence>
<feature type="region of interest" description="Disordered" evidence="1">
    <location>
        <begin position="109"/>
        <end position="154"/>
    </location>
</feature>
<organism evidence="2 3">
    <name type="scientific">Collybiopsis luxurians FD-317 M1</name>
    <dbReference type="NCBI Taxonomy" id="944289"/>
    <lineage>
        <taxon>Eukaryota</taxon>
        <taxon>Fungi</taxon>
        <taxon>Dikarya</taxon>
        <taxon>Basidiomycota</taxon>
        <taxon>Agaricomycotina</taxon>
        <taxon>Agaricomycetes</taxon>
        <taxon>Agaricomycetidae</taxon>
        <taxon>Agaricales</taxon>
        <taxon>Marasmiineae</taxon>
        <taxon>Omphalotaceae</taxon>
        <taxon>Collybiopsis</taxon>
        <taxon>Collybiopsis luxurians</taxon>
    </lineage>
</organism>
<dbReference type="AlphaFoldDB" id="A0A0D0BXN6"/>
<dbReference type="Proteomes" id="UP000053593">
    <property type="component" value="Unassembled WGS sequence"/>
</dbReference>
<name>A0A0D0BXN6_9AGAR</name>
<dbReference type="HOGENOM" id="CLU_1049926_0_0_1"/>
<reference evidence="2 3" key="1">
    <citation type="submission" date="2014-04" db="EMBL/GenBank/DDBJ databases">
        <title>Evolutionary Origins and Diversification of the Mycorrhizal Mutualists.</title>
        <authorList>
            <consortium name="DOE Joint Genome Institute"/>
            <consortium name="Mycorrhizal Genomics Consortium"/>
            <person name="Kohler A."/>
            <person name="Kuo A."/>
            <person name="Nagy L.G."/>
            <person name="Floudas D."/>
            <person name="Copeland A."/>
            <person name="Barry K.W."/>
            <person name="Cichocki N."/>
            <person name="Veneault-Fourrey C."/>
            <person name="LaButti K."/>
            <person name="Lindquist E.A."/>
            <person name="Lipzen A."/>
            <person name="Lundell T."/>
            <person name="Morin E."/>
            <person name="Murat C."/>
            <person name="Riley R."/>
            <person name="Ohm R."/>
            <person name="Sun H."/>
            <person name="Tunlid A."/>
            <person name="Henrissat B."/>
            <person name="Grigoriev I.V."/>
            <person name="Hibbett D.S."/>
            <person name="Martin F."/>
        </authorList>
    </citation>
    <scope>NUCLEOTIDE SEQUENCE [LARGE SCALE GENOMIC DNA]</scope>
    <source>
        <strain evidence="2 3">FD-317 M1</strain>
    </source>
</reference>
<protein>
    <submittedName>
        <fullName evidence="2">Uncharacterized protein</fullName>
    </submittedName>
</protein>
<gene>
    <name evidence="2" type="ORF">GYMLUDRAFT_51334</name>
</gene>